<sequence length="145" mass="15979">MFVIDRCLPTSSLPQDFDDLRRDAVSEQYRFVERLHEDWGSGAMRFDGRGEVLLIAAVAGTCAGLGGLTADPCAPDALRLRRFYVRPQFRGLGLGRELAIRLLGHARNHAPRVTVNAGTAEAGAFWERMGLLPAAQSGITHWLDF</sequence>
<gene>
    <name evidence="1" type="ORF">J2Z19_004463</name>
</gene>
<evidence type="ECO:0000313" key="1">
    <source>
        <dbReference type="EMBL" id="MBP1874730.1"/>
    </source>
</evidence>
<accession>A0ACC5T0Y8</accession>
<comment type="caution">
    <text evidence="1">The sequence shown here is derived from an EMBL/GenBank/DDBJ whole genome shotgun (WGS) entry which is preliminary data.</text>
</comment>
<proteinExistence type="predicted"/>
<reference evidence="1" key="1">
    <citation type="submission" date="2021-03" db="EMBL/GenBank/DDBJ databases">
        <title>Genomic Encyclopedia of Type Strains, Phase IV (KMG-IV): sequencing the most valuable type-strain genomes for metagenomic binning, comparative biology and taxonomic classification.</title>
        <authorList>
            <person name="Goeker M."/>
        </authorList>
    </citation>
    <scope>NUCLEOTIDE SEQUENCE</scope>
    <source>
        <strain evidence="1">DSM 18131</strain>
    </source>
</reference>
<protein>
    <submittedName>
        <fullName evidence="1">GNAT superfamily N-acetyltransferase</fullName>
    </submittedName>
</protein>
<keyword evidence="2" id="KW-1185">Reference proteome</keyword>
<evidence type="ECO:0000313" key="2">
    <source>
        <dbReference type="Proteomes" id="UP000823773"/>
    </source>
</evidence>
<dbReference type="EMBL" id="JAGGJR010000008">
    <property type="protein sequence ID" value="MBP1874730.1"/>
    <property type="molecule type" value="Genomic_DNA"/>
</dbReference>
<organism evidence="1 2">
    <name type="scientific">Ensifer adhaerens</name>
    <name type="common">Sinorhizobium morelense</name>
    <dbReference type="NCBI Taxonomy" id="106592"/>
    <lineage>
        <taxon>Bacteria</taxon>
        <taxon>Pseudomonadati</taxon>
        <taxon>Pseudomonadota</taxon>
        <taxon>Alphaproteobacteria</taxon>
        <taxon>Hyphomicrobiales</taxon>
        <taxon>Rhizobiaceae</taxon>
        <taxon>Sinorhizobium/Ensifer group</taxon>
        <taxon>Ensifer</taxon>
    </lineage>
</organism>
<name>A0ACC5T0Y8_ENSAD</name>
<dbReference type="Proteomes" id="UP000823773">
    <property type="component" value="Unassembled WGS sequence"/>
</dbReference>